<dbReference type="InterPro" id="IPR000600">
    <property type="entry name" value="ROK"/>
</dbReference>
<gene>
    <name evidence="3" type="ORF">JI748_00260</name>
</gene>
<dbReference type="PROSITE" id="PS01125">
    <property type="entry name" value="ROK"/>
    <property type="match status" value="1"/>
</dbReference>
<keyword evidence="4" id="KW-1185">Reference proteome</keyword>
<dbReference type="Gene3D" id="1.10.10.10">
    <property type="entry name" value="Winged helix-like DNA-binding domain superfamily/Winged helix DNA-binding domain"/>
    <property type="match status" value="1"/>
</dbReference>
<dbReference type="Proteomes" id="UP000595857">
    <property type="component" value="Chromosome"/>
</dbReference>
<reference evidence="3 4" key="1">
    <citation type="submission" date="2021-01" db="EMBL/GenBank/DDBJ databases">
        <title>Genome seq and assembly of Devosia sp. LEGU1.</title>
        <authorList>
            <person name="Chhetri G."/>
        </authorList>
    </citation>
    <scope>NUCLEOTIDE SEQUENCE [LARGE SCALE GENOMIC DNA]</scope>
    <source>
        <strain evidence="3 4">LEGU1</strain>
    </source>
</reference>
<dbReference type="PANTHER" id="PTHR18964">
    <property type="entry name" value="ROK (REPRESSOR, ORF, KINASE) FAMILY"/>
    <property type="match status" value="1"/>
</dbReference>
<dbReference type="Gene3D" id="3.30.420.40">
    <property type="match status" value="2"/>
</dbReference>
<evidence type="ECO:0000256" key="1">
    <source>
        <dbReference type="ARBA" id="ARBA00006479"/>
    </source>
</evidence>
<protein>
    <submittedName>
        <fullName evidence="3">ROK family protein</fullName>
    </submittedName>
</protein>
<dbReference type="InterPro" id="IPR036390">
    <property type="entry name" value="WH_DNA-bd_sf"/>
</dbReference>
<accession>A0ABX7C9V1</accession>
<evidence type="ECO:0000313" key="4">
    <source>
        <dbReference type="Proteomes" id="UP000595857"/>
    </source>
</evidence>
<dbReference type="Pfam" id="PF09339">
    <property type="entry name" value="HTH_IclR"/>
    <property type="match status" value="1"/>
</dbReference>
<proteinExistence type="inferred from homology"/>
<dbReference type="InterPro" id="IPR049874">
    <property type="entry name" value="ROK_cs"/>
</dbReference>
<dbReference type="Pfam" id="PF00480">
    <property type="entry name" value="ROK"/>
    <property type="match status" value="1"/>
</dbReference>
<dbReference type="InterPro" id="IPR043129">
    <property type="entry name" value="ATPase_NBD"/>
</dbReference>
<feature type="domain" description="HTH iclR-type" evidence="2">
    <location>
        <begin position="20"/>
        <end position="61"/>
    </location>
</feature>
<dbReference type="InterPro" id="IPR005471">
    <property type="entry name" value="Tscrpt_reg_IclR_N"/>
</dbReference>
<name>A0ABX7C9V1_9HYPH</name>
<organism evidence="3 4">
    <name type="scientific">Devosia rhizoryzae</name>
    <dbReference type="NCBI Taxonomy" id="2774137"/>
    <lineage>
        <taxon>Bacteria</taxon>
        <taxon>Pseudomonadati</taxon>
        <taxon>Pseudomonadota</taxon>
        <taxon>Alphaproteobacteria</taxon>
        <taxon>Hyphomicrobiales</taxon>
        <taxon>Devosiaceae</taxon>
        <taxon>Devosia</taxon>
    </lineage>
</organism>
<dbReference type="SUPFAM" id="SSF46785">
    <property type="entry name" value="Winged helix' DNA-binding domain"/>
    <property type="match status" value="1"/>
</dbReference>
<dbReference type="PANTHER" id="PTHR18964:SF173">
    <property type="entry name" value="GLUCOKINASE"/>
    <property type="match status" value="1"/>
</dbReference>
<dbReference type="InterPro" id="IPR036388">
    <property type="entry name" value="WH-like_DNA-bd_sf"/>
</dbReference>
<evidence type="ECO:0000259" key="2">
    <source>
        <dbReference type="Pfam" id="PF09339"/>
    </source>
</evidence>
<sequence length="383" mass="40508">MEMIDALQSSARQREFDADAITLLEALRRGPRSRAELANTIGWSRNTVAAKLASLIDAGWVIEINDSQGDRGRPFTRYGLNPVATHIFVARFDAESVTAALTQLNGNVLDWEQRDLPQAQGPETAIRTLDEMLEAICGRTGISRYQIGATIVGVPGPVSEMRRTVPWSKVGVLPADLAAHFGMKVAVENDANIMALGVQLEHPEAESVLFLLVETGIGAGLVFGGHLHRGFGGWAGEVGHIPVAAGGNIPCICGNRGCLANVASNPVLLRSISTPERPLNTVEDLRAAVIDGDTAAIVALREAGRHIGEAITGLVVGLAPDIISVGGNIAQVGDHVIAGIRETLSTRTPPAISSHLRIMGAPEHNRTGVKGATELALDLLFQL</sequence>
<dbReference type="SUPFAM" id="SSF53067">
    <property type="entry name" value="Actin-like ATPase domain"/>
    <property type="match status" value="1"/>
</dbReference>
<dbReference type="EMBL" id="CP068046">
    <property type="protein sequence ID" value="QQR39492.1"/>
    <property type="molecule type" value="Genomic_DNA"/>
</dbReference>
<evidence type="ECO:0000313" key="3">
    <source>
        <dbReference type="EMBL" id="QQR39492.1"/>
    </source>
</evidence>
<comment type="similarity">
    <text evidence="1">Belongs to the ROK (NagC/XylR) family.</text>
</comment>